<dbReference type="NCBIfam" id="NF009008">
    <property type="entry name" value="PRK12354.1"/>
    <property type="match status" value="1"/>
</dbReference>
<sequence length="313" mass="32322">MENQQKAILSAARALADAVYAGHHLVITHGNGPQVGLLALQSQAGPAGGAMPLDVLGAQSEGWIGYVLELALSNAFPEGAAVVTVLTQTLVDGNDPAFARPVKPIGPVYEEEAAQRLQALQKWPMVKDGKGWRRVVASPKPLGIVEILSIKRLINSGVTVICAGGGGIPVRAGADGKLVGVEAVVDKDLTGALLARQAEADFFVMLTDVPGVYLDYGGKEQRIIASGGPKAMLAHAAAFQAGSMGPKVEAACAFVQETGQPAAIGALADLTEIIAGRRGTQISPQGGKISFHYPDAVEPRSTNAAGGFAKLYF</sequence>
<dbReference type="PANTHER" id="PTHR30409:SF1">
    <property type="entry name" value="CARBAMATE KINASE-RELATED"/>
    <property type="match status" value="1"/>
</dbReference>
<comment type="caution">
    <text evidence="6">The sequence shown here is derived from an EMBL/GenBank/DDBJ whole genome shotgun (WGS) entry which is preliminary data.</text>
</comment>
<dbReference type="Pfam" id="PF00696">
    <property type="entry name" value="AA_kinase"/>
    <property type="match status" value="1"/>
</dbReference>
<comment type="similarity">
    <text evidence="1 4">Belongs to the carbamate kinase family.</text>
</comment>
<evidence type="ECO:0000313" key="6">
    <source>
        <dbReference type="EMBL" id="GLR66786.1"/>
    </source>
</evidence>
<dbReference type="GO" id="GO:0016301">
    <property type="term" value="F:kinase activity"/>
    <property type="evidence" value="ECO:0007669"/>
    <property type="project" value="UniProtKB-KW"/>
</dbReference>
<dbReference type="Gene3D" id="3.40.1160.10">
    <property type="entry name" value="Acetylglutamate kinase-like"/>
    <property type="match status" value="1"/>
</dbReference>
<protein>
    <recommendedName>
        <fullName evidence="4">Carbamate kinase</fullName>
    </recommendedName>
</protein>
<keyword evidence="3 4" id="KW-0418">Kinase</keyword>
<organism evidence="6 7">
    <name type="scientific">Acidocella aquatica</name>
    <dbReference type="NCBI Taxonomy" id="1922313"/>
    <lineage>
        <taxon>Bacteria</taxon>
        <taxon>Pseudomonadati</taxon>
        <taxon>Pseudomonadota</taxon>
        <taxon>Alphaproteobacteria</taxon>
        <taxon>Acetobacterales</taxon>
        <taxon>Acidocellaceae</taxon>
        <taxon>Acidocella</taxon>
    </lineage>
</organism>
<dbReference type="CDD" id="cd04235">
    <property type="entry name" value="AAK_CK"/>
    <property type="match status" value="1"/>
</dbReference>
<keyword evidence="7" id="KW-1185">Reference proteome</keyword>
<dbReference type="PRINTS" id="PR01469">
    <property type="entry name" value="CARBMTKINASE"/>
</dbReference>
<feature type="domain" description="Aspartate/glutamate/uridylate kinase" evidence="5">
    <location>
        <begin position="6"/>
        <end position="264"/>
    </location>
</feature>
<dbReference type="EMBL" id="BSOS01000039">
    <property type="protein sequence ID" value="GLR66786.1"/>
    <property type="molecule type" value="Genomic_DNA"/>
</dbReference>
<evidence type="ECO:0000256" key="3">
    <source>
        <dbReference type="ARBA" id="ARBA00022777"/>
    </source>
</evidence>
<proteinExistence type="inferred from homology"/>
<evidence type="ECO:0000259" key="5">
    <source>
        <dbReference type="Pfam" id="PF00696"/>
    </source>
</evidence>
<name>A0ABQ6A2W1_9PROT</name>
<evidence type="ECO:0000313" key="7">
    <source>
        <dbReference type="Proteomes" id="UP001156641"/>
    </source>
</evidence>
<gene>
    <name evidence="6" type="primary">arcC</name>
    <name evidence="6" type="ORF">GCM10010909_14660</name>
</gene>
<accession>A0ABQ6A2W1</accession>
<dbReference type="PANTHER" id="PTHR30409">
    <property type="entry name" value="CARBAMATE KINASE"/>
    <property type="match status" value="1"/>
</dbReference>
<reference evidence="7" key="1">
    <citation type="journal article" date="2019" name="Int. J. Syst. Evol. Microbiol.">
        <title>The Global Catalogue of Microorganisms (GCM) 10K type strain sequencing project: providing services to taxonomists for standard genome sequencing and annotation.</title>
        <authorList>
            <consortium name="The Broad Institute Genomics Platform"/>
            <consortium name="The Broad Institute Genome Sequencing Center for Infectious Disease"/>
            <person name="Wu L."/>
            <person name="Ma J."/>
        </authorList>
    </citation>
    <scope>NUCLEOTIDE SEQUENCE [LARGE SCALE GENOMIC DNA]</scope>
    <source>
        <strain evidence="7">NBRC 112502</strain>
    </source>
</reference>
<keyword evidence="2 4" id="KW-0808">Transferase</keyword>
<dbReference type="PIRSF" id="PIRSF000723">
    <property type="entry name" value="Carbamate_kin"/>
    <property type="match status" value="1"/>
</dbReference>
<dbReference type="InterPro" id="IPR003964">
    <property type="entry name" value="Carb_kinase"/>
</dbReference>
<dbReference type="SUPFAM" id="SSF53633">
    <property type="entry name" value="Carbamate kinase-like"/>
    <property type="match status" value="1"/>
</dbReference>
<dbReference type="Proteomes" id="UP001156641">
    <property type="component" value="Unassembled WGS sequence"/>
</dbReference>
<dbReference type="InterPro" id="IPR036393">
    <property type="entry name" value="AceGlu_kinase-like_sf"/>
</dbReference>
<evidence type="ECO:0000256" key="2">
    <source>
        <dbReference type="ARBA" id="ARBA00022679"/>
    </source>
</evidence>
<evidence type="ECO:0000256" key="4">
    <source>
        <dbReference type="PIRNR" id="PIRNR000723"/>
    </source>
</evidence>
<dbReference type="InterPro" id="IPR001048">
    <property type="entry name" value="Asp/Glu/Uridylate_kinase"/>
</dbReference>
<evidence type="ECO:0000256" key="1">
    <source>
        <dbReference type="ARBA" id="ARBA00011066"/>
    </source>
</evidence>